<protein>
    <submittedName>
        <fullName evidence="4">ABC transporter ATP-binding protein</fullName>
    </submittedName>
</protein>
<dbReference type="PROSITE" id="PS50893">
    <property type="entry name" value="ABC_TRANSPORTER_2"/>
    <property type="match status" value="1"/>
</dbReference>
<dbReference type="EMBL" id="QUAV01000004">
    <property type="protein sequence ID" value="TPR24321.1"/>
    <property type="molecule type" value="Genomic_DNA"/>
</dbReference>
<evidence type="ECO:0000259" key="3">
    <source>
        <dbReference type="PROSITE" id="PS50893"/>
    </source>
</evidence>
<dbReference type="InterPro" id="IPR003439">
    <property type="entry name" value="ABC_transporter-like_ATP-bd"/>
</dbReference>
<evidence type="ECO:0000256" key="2">
    <source>
        <dbReference type="ARBA" id="ARBA00022840"/>
    </source>
</evidence>
<dbReference type="InterPro" id="IPR027417">
    <property type="entry name" value="P-loop_NTPase"/>
</dbReference>
<dbReference type="InterPro" id="IPR003593">
    <property type="entry name" value="AAA+_ATPase"/>
</dbReference>
<dbReference type="CDD" id="cd03230">
    <property type="entry name" value="ABC_DR_subfamily_A"/>
    <property type="match status" value="1"/>
</dbReference>
<keyword evidence="2 4" id="KW-0067">ATP-binding</keyword>
<evidence type="ECO:0000313" key="4">
    <source>
        <dbReference type="EMBL" id="TPR24321.1"/>
    </source>
</evidence>
<organism evidence="4 5">
    <name type="scientific">Apilactobacillus micheneri</name>
    <dbReference type="NCBI Taxonomy" id="1899430"/>
    <lineage>
        <taxon>Bacteria</taxon>
        <taxon>Bacillati</taxon>
        <taxon>Bacillota</taxon>
        <taxon>Bacilli</taxon>
        <taxon>Lactobacillales</taxon>
        <taxon>Lactobacillaceae</taxon>
        <taxon>Apilactobacillus</taxon>
    </lineage>
</organism>
<dbReference type="GO" id="GO:0005524">
    <property type="term" value="F:ATP binding"/>
    <property type="evidence" value="ECO:0007669"/>
    <property type="project" value="UniProtKB-KW"/>
</dbReference>
<keyword evidence="1" id="KW-0547">Nucleotide-binding</keyword>
<dbReference type="PANTHER" id="PTHR43158:SF5">
    <property type="entry name" value="ABC TRANSPORTER, ATP-BINDING PROTEIN"/>
    <property type="match status" value="1"/>
</dbReference>
<dbReference type="PANTHER" id="PTHR43158">
    <property type="entry name" value="SKFA PEPTIDE EXPORT ATP-BINDING PROTEIN SKFE"/>
    <property type="match status" value="1"/>
</dbReference>
<dbReference type="SMART" id="SM00382">
    <property type="entry name" value="AAA"/>
    <property type="match status" value="1"/>
</dbReference>
<proteinExistence type="predicted"/>
<dbReference type="Gene3D" id="3.40.50.300">
    <property type="entry name" value="P-loop containing nucleotide triphosphate hydrolases"/>
    <property type="match status" value="1"/>
</dbReference>
<evidence type="ECO:0000313" key="5">
    <source>
        <dbReference type="Proteomes" id="UP000777560"/>
    </source>
</evidence>
<gene>
    <name evidence="4" type="ORF">DY114_06630</name>
</gene>
<evidence type="ECO:0000256" key="1">
    <source>
        <dbReference type="ARBA" id="ARBA00022741"/>
    </source>
</evidence>
<comment type="caution">
    <text evidence="4">The sequence shown here is derived from an EMBL/GenBank/DDBJ whole genome shotgun (WGS) entry which is preliminary data.</text>
</comment>
<sequence>MTMDKLEIKNLNRNFKFGKQKVLKNINVSFLSNKIYGLFGENGAGKSTLMSIIADYNFPTSGEVLLDGENVHDNDNALSKIYYMNQNNMYPKNEKIKKIFKLTKAIYKDYDSQLQEKLVNEFKLNIKLRFDKLSTGYKSIVKIIIALCVPCKFVILDEPTLGLDARNRDIFYRELIESYSANPRTFIISTHIIEEIDKLVSDVVMIDNGKIVLNDTADNIRSKAYSVNGPIDLVSDYTKDLSVIGKEELGQYVTIDVMGSLPNKEVPSGVKITKIELQKLIVNLMNKDGANDN</sequence>
<dbReference type="Proteomes" id="UP000777560">
    <property type="component" value="Unassembled WGS sequence"/>
</dbReference>
<name>A0ABY2YVK4_9LACO</name>
<accession>A0ABY2YVK4</accession>
<reference evidence="4 5" key="1">
    <citation type="submission" date="2018-08" db="EMBL/GenBank/DDBJ databases">
        <title>Comparative genomics of wild bee and flower associated Lactobacillus reveals potential adaptation to the bee host.</title>
        <authorList>
            <person name="Vuong H.Q."/>
            <person name="Mcfrederick Q.S."/>
        </authorList>
    </citation>
    <scope>NUCLEOTIDE SEQUENCE [LARGE SCALE GENOMIC DNA]</scope>
    <source>
        <strain evidence="4 5">HV_13</strain>
    </source>
</reference>
<dbReference type="SUPFAM" id="SSF52540">
    <property type="entry name" value="P-loop containing nucleoside triphosphate hydrolases"/>
    <property type="match status" value="1"/>
</dbReference>
<keyword evidence="5" id="KW-1185">Reference proteome</keyword>
<dbReference type="Pfam" id="PF00005">
    <property type="entry name" value="ABC_tran"/>
    <property type="match status" value="1"/>
</dbReference>
<feature type="domain" description="ABC transporter" evidence="3">
    <location>
        <begin position="6"/>
        <end position="233"/>
    </location>
</feature>